<dbReference type="EMBL" id="CACRXK020000779">
    <property type="protein sequence ID" value="CAB3984739.1"/>
    <property type="molecule type" value="Genomic_DNA"/>
</dbReference>
<protein>
    <submittedName>
        <fullName evidence="1">Uncharacterized protein</fullName>
    </submittedName>
</protein>
<dbReference type="Proteomes" id="UP001152795">
    <property type="component" value="Unassembled WGS sequence"/>
</dbReference>
<accession>A0A7D9HIM8</accession>
<gene>
    <name evidence="1" type="ORF">PACLA_8A074013</name>
</gene>
<name>A0A7D9HIM8_PARCT</name>
<keyword evidence="2" id="KW-1185">Reference proteome</keyword>
<comment type="caution">
    <text evidence="1">The sequence shown here is derived from an EMBL/GenBank/DDBJ whole genome shotgun (WGS) entry which is preliminary data.</text>
</comment>
<reference evidence="1" key="1">
    <citation type="submission" date="2020-04" db="EMBL/GenBank/DDBJ databases">
        <authorList>
            <person name="Alioto T."/>
            <person name="Alioto T."/>
            <person name="Gomez Garrido J."/>
        </authorList>
    </citation>
    <scope>NUCLEOTIDE SEQUENCE</scope>
    <source>
        <strain evidence="1">A484AB</strain>
    </source>
</reference>
<proteinExistence type="predicted"/>
<dbReference type="AlphaFoldDB" id="A0A7D9HIM8"/>
<evidence type="ECO:0000313" key="1">
    <source>
        <dbReference type="EMBL" id="CAB3984739.1"/>
    </source>
</evidence>
<organism evidence="1 2">
    <name type="scientific">Paramuricea clavata</name>
    <name type="common">Red gorgonian</name>
    <name type="synonym">Violescent sea-whip</name>
    <dbReference type="NCBI Taxonomy" id="317549"/>
    <lineage>
        <taxon>Eukaryota</taxon>
        <taxon>Metazoa</taxon>
        <taxon>Cnidaria</taxon>
        <taxon>Anthozoa</taxon>
        <taxon>Octocorallia</taxon>
        <taxon>Malacalcyonacea</taxon>
        <taxon>Plexauridae</taxon>
        <taxon>Paramuricea</taxon>
    </lineage>
</organism>
<evidence type="ECO:0000313" key="2">
    <source>
        <dbReference type="Proteomes" id="UP001152795"/>
    </source>
</evidence>
<sequence>MNDDDVVSDLEYIYHICSIINNPDKTNLENVNQTPMATSNIDTLSNNSFKQDELVPTIRGFKIASLNITSLPKHIDELSVAMRNNDIDVLAIMKAEWTTV</sequence>